<feature type="non-terminal residue" evidence="2">
    <location>
        <position position="1"/>
    </location>
</feature>
<dbReference type="EMBL" id="MU857328">
    <property type="protein sequence ID" value="KAK4148552.1"/>
    <property type="molecule type" value="Genomic_DNA"/>
</dbReference>
<keyword evidence="3" id="KW-1185">Reference proteome</keyword>
<reference evidence="2" key="2">
    <citation type="submission" date="2023-05" db="EMBL/GenBank/DDBJ databases">
        <authorList>
            <consortium name="Lawrence Berkeley National Laboratory"/>
            <person name="Steindorff A."/>
            <person name="Hensen N."/>
            <person name="Bonometti L."/>
            <person name="Westerberg I."/>
            <person name="Brannstrom I.O."/>
            <person name="Guillou S."/>
            <person name="Cros-Aarteil S."/>
            <person name="Calhoun S."/>
            <person name="Haridas S."/>
            <person name="Kuo A."/>
            <person name="Mondo S."/>
            <person name="Pangilinan J."/>
            <person name="Riley R."/>
            <person name="Labutti K."/>
            <person name="Andreopoulos B."/>
            <person name="Lipzen A."/>
            <person name="Chen C."/>
            <person name="Yanf M."/>
            <person name="Daum C."/>
            <person name="Ng V."/>
            <person name="Clum A."/>
            <person name="Ohm R."/>
            <person name="Martin F."/>
            <person name="Silar P."/>
            <person name="Natvig D."/>
            <person name="Lalanne C."/>
            <person name="Gautier V."/>
            <person name="Ament-Velasquez S.L."/>
            <person name="Kruys A."/>
            <person name="Hutchinson M.I."/>
            <person name="Powell A.J."/>
            <person name="Barry K."/>
            <person name="Miller A.N."/>
            <person name="Grigoriev I.V."/>
            <person name="Debuchy R."/>
            <person name="Gladieux P."/>
            <person name="Thoren M.H."/>
            <person name="Johannesson H."/>
        </authorList>
    </citation>
    <scope>NUCLEOTIDE SEQUENCE</scope>
    <source>
        <strain evidence="2">CBS 538.74</strain>
    </source>
</reference>
<feature type="transmembrane region" description="Helical" evidence="1">
    <location>
        <begin position="90"/>
        <end position="110"/>
    </location>
</feature>
<feature type="transmembrane region" description="Helical" evidence="1">
    <location>
        <begin position="16"/>
        <end position="38"/>
    </location>
</feature>
<evidence type="ECO:0000313" key="2">
    <source>
        <dbReference type="EMBL" id="KAK4148552.1"/>
    </source>
</evidence>
<reference evidence="2" key="1">
    <citation type="journal article" date="2023" name="Mol. Phylogenet. Evol.">
        <title>Genome-scale phylogeny and comparative genomics of the fungal order Sordariales.</title>
        <authorList>
            <person name="Hensen N."/>
            <person name="Bonometti L."/>
            <person name="Westerberg I."/>
            <person name="Brannstrom I.O."/>
            <person name="Guillou S."/>
            <person name="Cros-Aarteil S."/>
            <person name="Calhoun S."/>
            <person name="Haridas S."/>
            <person name="Kuo A."/>
            <person name="Mondo S."/>
            <person name="Pangilinan J."/>
            <person name="Riley R."/>
            <person name="LaButti K."/>
            <person name="Andreopoulos B."/>
            <person name="Lipzen A."/>
            <person name="Chen C."/>
            <person name="Yan M."/>
            <person name="Daum C."/>
            <person name="Ng V."/>
            <person name="Clum A."/>
            <person name="Steindorff A."/>
            <person name="Ohm R.A."/>
            <person name="Martin F."/>
            <person name="Silar P."/>
            <person name="Natvig D.O."/>
            <person name="Lalanne C."/>
            <person name="Gautier V."/>
            <person name="Ament-Velasquez S.L."/>
            <person name="Kruys A."/>
            <person name="Hutchinson M.I."/>
            <person name="Powell A.J."/>
            <person name="Barry K."/>
            <person name="Miller A.N."/>
            <person name="Grigoriev I.V."/>
            <person name="Debuchy R."/>
            <person name="Gladieux P."/>
            <person name="Hiltunen Thoren M."/>
            <person name="Johannesson H."/>
        </authorList>
    </citation>
    <scope>NUCLEOTIDE SEQUENCE</scope>
    <source>
        <strain evidence="2">CBS 538.74</strain>
    </source>
</reference>
<proteinExistence type="predicted"/>
<organism evidence="2 3">
    <name type="scientific">Chaetomidium leptoderma</name>
    <dbReference type="NCBI Taxonomy" id="669021"/>
    <lineage>
        <taxon>Eukaryota</taxon>
        <taxon>Fungi</taxon>
        <taxon>Dikarya</taxon>
        <taxon>Ascomycota</taxon>
        <taxon>Pezizomycotina</taxon>
        <taxon>Sordariomycetes</taxon>
        <taxon>Sordariomycetidae</taxon>
        <taxon>Sordariales</taxon>
        <taxon>Chaetomiaceae</taxon>
        <taxon>Chaetomidium</taxon>
    </lineage>
</organism>
<comment type="caution">
    <text evidence="2">The sequence shown here is derived from an EMBL/GenBank/DDBJ whole genome shotgun (WGS) entry which is preliminary data.</text>
</comment>
<name>A0AAN6ZRT2_9PEZI</name>
<dbReference type="Proteomes" id="UP001302745">
    <property type="component" value="Unassembled WGS sequence"/>
</dbReference>
<evidence type="ECO:0000313" key="3">
    <source>
        <dbReference type="Proteomes" id="UP001302745"/>
    </source>
</evidence>
<feature type="transmembrane region" description="Helical" evidence="1">
    <location>
        <begin position="131"/>
        <end position="150"/>
    </location>
</feature>
<accession>A0AAN6ZRT2</accession>
<dbReference type="AlphaFoldDB" id="A0AAN6ZRT2"/>
<keyword evidence="1" id="KW-1133">Transmembrane helix</keyword>
<feature type="transmembrane region" description="Helical" evidence="1">
    <location>
        <begin position="59"/>
        <end position="78"/>
    </location>
</feature>
<sequence>KPTNNPPNFQTPRPNLFTALGQVLGIGVIAPLYCFLHYTLSPIENFSALDQRLTSVRSAYAALPAVLLTYLVPFYLTLHWPGDLSPTRQALLFVWQLYPVWLSLVLWALSRLRSDTMATDKISRTQRDLPIMRWSVGGASALAAGVWWWAWMVGGYGLREVFVPVALPRSMASLAEFTAQFLRWDQVFGFGSHLLWLAYLFWDLASAGMLKEGWATAVGLGLGSVFVVGPGATVGLGWLWREHILATRRHKAALTPESVGRLHGASC</sequence>
<gene>
    <name evidence="2" type="ORF">C8A00DRAFT_19628</name>
</gene>
<keyword evidence="1" id="KW-0812">Transmembrane</keyword>
<feature type="transmembrane region" description="Helical" evidence="1">
    <location>
        <begin position="217"/>
        <end position="240"/>
    </location>
</feature>
<protein>
    <submittedName>
        <fullName evidence="2">Uncharacterized protein</fullName>
    </submittedName>
</protein>
<keyword evidence="1" id="KW-0472">Membrane</keyword>
<evidence type="ECO:0000256" key="1">
    <source>
        <dbReference type="SAM" id="Phobius"/>
    </source>
</evidence>